<name>A0AAV4ZJM9_9HYPH</name>
<feature type="domain" description="DUF6883" evidence="1">
    <location>
        <begin position="8"/>
        <end position="112"/>
    </location>
</feature>
<evidence type="ECO:0000313" key="2">
    <source>
        <dbReference type="EMBL" id="GJD88124.1"/>
    </source>
</evidence>
<organism evidence="2 3">
    <name type="scientific">Methylobacterium hispanicum</name>
    <dbReference type="NCBI Taxonomy" id="270350"/>
    <lineage>
        <taxon>Bacteria</taxon>
        <taxon>Pseudomonadati</taxon>
        <taxon>Pseudomonadota</taxon>
        <taxon>Alphaproteobacteria</taxon>
        <taxon>Hyphomicrobiales</taxon>
        <taxon>Methylobacteriaceae</taxon>
        <taxon>Methylobacterium</taxon>
    </lineage>
</organism>
<comment type="caution">
    <text evidence="2">The sequence shown here is derived from an EMBL/GenBank/DDBJ whole genome shotgun (WGS) entry which is preliminary data.</text>
</comment>
<sequence length="113" mass="12599">MASDRVLSRVDVPLLKITRYLLCFDNGPEAAAKAAFFVRFGFDPDQPEGLASALREHAIENLIRETWADEWGIHFEVDGPLHTPDGRAPTIRTSWMLNHGSTGPIRLITAFPV</sequence>
<dbReference type="EMBL" id="BPQO01000005">
    <property type="protein sequence ID" value="GJD88124.1"/>
    <property type="molecule type" value="Genomic_DNA"/>
</dbReference>
<dbReference type="AlphaFoldDB" id="A0AAV4ZJM9"/>
<gene>
    <name evidence="2" type="ORF">BHAOGJBA_1636</name>
</gene>
<accession>A0AAV4ZJM9</accession>
<dbReference type="Pfam" id="PF21814">
    <property type="entry name" value="DUF6883"/>
    <property type="match status" value="1"/>
</dbReference>
<dbReference type="Proteomes" id="UP001055247">
    <property type="component" value="Unassembled WGS sequence"/>
</dbReference>
<dbReference type="RefSeq" id="WP_066920972.1">
    <property type="nucleotide sequence ID" value="NZ_BPQO01000005.1"/>
</dbReference>
<evidence type="ECO:0000259" key="1">
    <source>
        <dbReference type="Pfam" id="PF21814"/>
    </source>
</evidence>
<proteinExistence type="predicted"/>
<reference evidence="2" key="1">
    <citation type="journal article" date="2016" name="Front. Microbiol.">
        <title>Genome Sequence of the Piezophilic, Mesophilic Sulfate-Reducing Bacterium Desulfovibrio indicus J2T.</title>
        <authorList>
            <person name="Cao J."/>
            <person name="Maignien L."/>
            <person name="Shao Z."/>
            <person name="Alain K."/>
            <person name="Jebbar M."/>
        </authorList>
    </citation>
    <scope>NUCLEOTIDE SEQUENCE</scope>
    <source>
        <strain evidence="2">DSM 16372</strain>
    </source>
</reference>
<keyword evidence="3" id="KW-1185">Reference proteome</keyword>
<protein>
    <recommendedName>
        <fullName evidence="1">DUF6883 domain-containing protein</fullName>
    </recommendedName>
</protein>
<evidence type="ECO:0000313" key="3">
    <source>
        <dbReference type="Proteomes" id="UP001055247"/>
    </source>
</evidence>
<reference evidence="2" key="2">
    <citation type="submission" date="2021-08" db="EMBL/GenBank/DDBJ databases">
        <authorList>
            <person name="Tani A."/>
            <person name="Ola A."/>
            <person name="Ogura Y."/>
            <person name="Katsura K."/>
            <person name="Hayashi T."/>
        </authorList>
    </citation>
    <scope>NUCLEOTIDE SEQUENCE</scope>
    <source>
        <strain evidence="2">DSM 16372</strain>
    </source>
</reference>
<dbReference type="InterPro" id="IPR049250">
    <property type="entry name" value="DUF6883"/>
</dbReference>